<accession>A0A0G1TEN7</accession>
<evidence type="ECO:0000313" key="2">
    <source>
        <dbReference type="Proteomes" id="UP000034487"/>
    </source>
</evidence>
<sequence length="316" mass="34277">MHLANIPPGSWKIDKIDNIDEIAKTVVEAMRIAKPHAITTRKAMFALPESVIFSATLTMPDLPTDELEKALPFELAERLSINPEDYHIDYEKVSSTCKPIDQATASKIVEKKPVKPDGNVDTKSATAKAPQITIFAAATRKTLVNSIVELCQKAHLELSGIDIKPGAIIRSVMPANDQKARIVVDMGVGGTGASVAEGQSLRVTSTVPWGTHSIAQTITAPVPDLRERLAPVFDELVHITKFFENRVCPGLKIEQLIVSGTGAGIPNVVEVVQKETGLPTTLAEPFKNVDTHHFPVPVELTHTFADAIGLAMRNYE</sequence>
<dbReference type="PANTHER" id="PTHR32432:SF3">
    <property type="entry name" value="ETHANOLAMINE UTILIZATION PROTEIN EUTJ"/>
    <property type="match status" value="1"/>
</dbReference>
<comment type="caution">
    <text evidence="1">The sequence shown here is derived from an EMBL/GenBank/DDBJ whole genome shotgun (WGS) entry which is preliminary data.</text>
</comment>
<reference evidence="1 2" key="1">
    <citation type="journal article" date="2015" name="Nature">
        <title>rRNA introns, odd ribosomes, and small enigmatic genomes across a large radiation of phyla.</title>
        <authorList>
            <person name="Brown C.T."/>
            <person name="Hug L.A."/>
            <person name="Thomas B.C."/>
            <person name="Sharon I."/>
            <person name="Castelle C.J."/>
            <person name="Singh A."/>
            <person name="Wilkins M.J."/>
            <person name="Williams K.H."/>
            <person name="Banfield J.F."/>
        </authorList>
    </citation>
    <scope>NUCLEOTIDE SEQUENCE [LARGE SCALE GENOMIC DNA]</scope>
</reference>
<dbReference type="SUPFAM" id="SSF53067">
    <property type="entry name" value="Actin-like ATPase domain"/>
    <property type="match status" value="2"/>
</dbReference>
<dbReference type="InterPro" id="IPR005883">
    <property type="entry name" value="PilM"/>
</dbReference>
<name>A0A0G1TEN7_9BACT</name>
<dbReference type="PANTHER" id="PTHR32432">
    <property type="entry name" value="CELL DIVISION PROTEIN FTSA-RELATED"/>
    <property type="match status" value="1"/>
</dbReference>
<dbReference type="InterPro" id="IPR050696">
    <property type="entry name" value="FtsA/MreB"/>
</dbReference>
<organism evidence="1 2">
    <name type="scientific">Berkelbacteria bacterium GW2011_GWA2_46_7</name>
    <dbReference type="NCBI Taxonomy" id="1618335"/>
    <lineage>
        <taxon>Bacteria</taxon>
        <taxon>Candidatus Berkelbacteria</taxon>
    </lineage>
</organism>
<proteinExistence type="predicted"/>
<evidence type="ECO:0008006" key="3">
    <source>
        <dbReference type="Google" id="ProtNLM"/>
    </source>
</evidence>
<protein>
    <recommendedName>
        <fullName evidence="3">Type IV pilus assembly protein PilM</fullName>
    </recommendedName>
</protein>
<evidence type="ECO:0000313" key="1">
    <source>
        <dbReference type="EMBL" id="KKU43910.1"/>
    </source>
</evidence>
<dbReference type="Pfam" id="PF11104">
    <property type="entry name" value="PilM_2"/>
    <property type="match status" value="1"/>
</dbReference>
<dbReference type="AlphaFoldDB" id="A0A0G1TEN7"/>
<gene>
    <name evidence="1" type="ORF">UX60_C0014G0009</name>
</gene>
<dbReference type="Proteomes" id="UP000034487">
    <property type="component" value="Unassembled WGS sequence"/>
</dbReference>
<dbReference type="EMBL" id="LCMV01000014">
    <property type="protein sequence ID" value="KKU43910.1"/>
    <property type="molecule type" value="Genomic_DNA"/>
</dbReference>
<dbReference type="InterPro" id="IPR043129">
    <property type="entry name" value="ATPase_NBD"/>
</dbReference>
<dbReference type="Gene3D" id="3.30.420.380">
    <property type="match status" value="1"/>
</dbReference>